<evidence type="ECO:0000313" key="3">
    <source>
        <dbReference type="Proteomes" id="UP000799757"/>
    </source>
</evidence>
<accession>A0A6A6XLY5</accession>
<name>A0A6A6XLY5_9PLEO</name>
<feature type="compositionally biased region" description="Basic and acidic residues" evidence="1">
    <location>
        <begin position="13"/>
        <end position="33"/>
    </location>
</feature>
<protein>
    <submittedName>
        <fullName evidence="2">Uncharacterized protein</fullName>
    </submittedName>
</protein>
<evidence type="ECO:0000313" key="2">
    <source>
        <dbReference type="EMBL" id="KAF2797123.1"/>
    </source>
</evidence>
<feature type="region of interest" description="Disordered" evidence="1">
    <location>
        <begin position="1"/>
        <end position="47"/>
    </location>
</feature>
<dbReference type="EMBL" id="MU001814">
    <property type="protein sequence ID" value="KAF2797123.1"/>
    <property type="molecule type" value="Genomic_DNA"/>
</dbReference>
<evidence type="ECO:0000256" key="1">
    <source>
        <dbReference type="SAM" id="MobiDB-lite"/>
    </source>
</evidence>
<reference evidence="2" key="1">
    <citation type="journal article" date="2020" name="Stud. Mycol.">
        <title>101 Dothideomycetes genomes: a test case for predicting lifestyles and emergence of pathogens.</title>
        <authorList>
            <person name="Haridas S."/>
            <person name="Albert R."/>
            <person name="Binder M."/>
            <person name="Bloem J."/>
            <person name="Labutti K."/>
            <person name="Salamov A."/>
            <person name="Andreopoulos B."/>
            <person name="Baker S."/>
            <person name="Barry K."/>
            <person name="Bills G."/>
            <person name="Bluhm B."/>
            <person name="Cannon C."/>
            <person name="Castanera R."/>
            <person name="Culley D."/>
            <person name="Daum C."/>
            <person name="Ezra D."/>
            <person name="Gonzalez J."/>
            <person name="Henrissat B."/>
            <person name="Kuo A."/>
            <person name="Liang C."/>
            <person name="Lipzen A."/>
            <person name="Lutzoni F."/>
            <person name="Magnuson J."/>
            <person name="Mondo S."/>
            <person name="Nolan M."/>
            <person name="Ohm R."/>
            <person name="Pangilinan J."/>
            <person name="Park H.-J."/>
            <person name="Ramirez L."/>
            <person name="Alfaro M."/>
            <person name="Sun H."/>
            <person name="Tritt A."/>
            <person name="Yoshinaga Y."/>
            <person name="Zwiers L.-H."/>
            <person name="Turgeon B."/>
            <person name="Goodwin S."/>
            <person name="Spatafora J."/>
            <person name="Crous P."/>
            <person name="Grigoriev I."/>
        </authorList>
    </citation>
    <scope>NUCLEOTIDE SEQUENCE</scope>
    <source>
        <strain evidence="2">CBS 109.77</strain>
    </source>
</reference>
<proteinExistence type="predicted"/>
<sequence>MMDCVSVTPSPPGKEDLHKDETTGKDEASHDETISEEETAPETPFTELGKRVREALLHLRPLVNDFCLYIPQYGIGSVQVRSTELDPLHDLYPGNPTHYTIHRSSDNLGNTQFPAGFLSIDKEHRAAALTLYKCTSFCFAFRGVVGRILEGMFPTAGRT</sequence>
<organism evidence="2 3">
    <name type="scientific">Melanomma pulvis-pyrius CBS 109.77</name>
    <dbReference type="NCBI Taxonomy" id="1314802"/>
    <lineage>
        <taxon>Eukaryota</taxon>
        <taxon>Fungi</taxon>
        <taxon>Dikarya</taxon>
        <taxon>Ascomycota</taxon>
        <taxon>Pezizomycotina</taxon>
        <taxon>Dothideomycetes</taxon>
        <taxon>Pleosporomycetidae</taxon>
        <taxon>Pleosporales</taxon>
        <taxon>Melanommataceae</taxon>
        <taxon>Melanomma</taxon>
    </lineage>
</organism>
<dbReference type="Proteomes" id="UP000799757">
    <property type="component" value="Unassembled WGS sequence"/>
</dbReference>
<keyword evidence="3" id="KW-1185">Reference proteome</keyword>
<gene>
    <name evidence="2" type="ORF">K505DRAFT_149349</name>
</gene>
<dbReference type="AlphaFoldDB" id="A0A6A6XLY5"/>